<evidence type="ECO:0000313" key="1">
    <source>
        <dbReference type="EMBL" id="RGZ89331.1"/>
    </source>
</evidence>
<evidence type="ECO:0000313" key="2">
    <source>
        <dbReference type="Proteomes" id="UP000283721"/>
    </source>
</evidence>
<protein>
    <submittedName>
        <fullName evidence="1">Uncharacterized protein</fullName>
    </submittedName>
</protein>
<dbReference type="AlphaFoldDB" id="A0A413Q494"/>
<accession>A0A413Q494</accession>
<proteinExistence type="predicted"/>
<gene>
    <name evidence="1" type="ORF">DW967_13540</name>
</gene>
<name>A0A413Q494_9FIRM</name>
<dbReference type="EMBL" id="QSES01000030">
    <property type="protein sequence ID" value="RGZ89331.1"/>
    <property type="molecule type" value="Genomic_DNA"/>
</dbReference>
<comment type="caution">
    <text evidence="1">The sequence shown here is derived from an EMBL/GenBank/DDBJ whole genome shotgun (WGS) entry which is preliminary data.</text>
</comment>
<sequence length="106" mass="12522">MLIIQGAWFDVYEKSICHCGKCGKEFDVKWDVDYVSSYERSMGEEYEYEGEDTFDCPNCDNEIQGKLSIYEYPVGCFNYEQITDVEDSFDTKQSYFKEPRVAFFDL</sequence>
<dbReference type="Proteomes" id="UP000283721">
    <property type="component" value="Unassembled WGS sequence"/>
</dbReference>
<organism evidence="1 2">
    <name type="scientific">Agathobacter rectalis</name>
    <dbReference type="NCBI Taxonomy" id="39491"/>
    <lineage>
        <taxon>Bacteria</taxon>
        <taxon>Bacillati</taxon>
        <taxon>Bacillota</taxon>
        <taxon>Clostridia</taxon>
        <taxon>Lachnospirales</taxon>
        <taxon>Lachnospiraceae</taxon>
        <taxon>Agathobacter</taxon>
    </lineage>
</organism>
<reference evidence="1 2" key="1">
    <citation type="submission" date="2018-08" db="EMBL/GenBank/DDBJ databases">
        <title>A genome reference for cultivated species of the human gut microbiota.</title>
        <authorList>
            <person name="Zou Y."/>
            <person name="Xue W."/>
            <person name="Luo G."/>
        </authorList>
    </citation>
    <scope>NUCLEOTIDE SEQUENCE [LARGE SCALE GENOMIC DNA]</scope>
    <source>
        <strain evidence="1 2">AM47-6BH</strain>
    </source>
</reference>